<reference evidence="2" key="3">
    <citation type="submission" date="2017-03" db="EMBL/GenBank/DDBJ databases">
        <authorList>
            <person name="Dastager S.G."/>
            <person name="Neurgaonkar P.S."/>
            <person name="Dharne M.S."/>
        </authorList>
    </citation>
    <scope>NUCLEOTIDE SEQUENCE</scope>
    <source>
        <strain evidence="2">DSM 25145</strain>
    </source>
</reference>
<dbReference type="Gene3D" id="3.60.15.10">
    <property type="entry name" value="Ribonuclease Z/Hydroxyacylglutathione hydrolase-like"/>
    <property type="match status" value="1"/>
</dbReference>
<dbReference type="PANTHER" id="PTHR23131">
    <property type="entry name" value="ENDORIBONUCLEASE LACTB2"/>
    <property type="match status" value="1"/>
</dbReference>
<proteinExistence type="predicted"/>
<dbReference type="STRING" id="1017273.SAMN05443094_101486"/>
<organism evidence="3 4">
    <name type="scientific">Domibacillus enclensis</name>
    <dbReference type="NCBI Taxonomy" id="1017273"/>
    <lineage>
        <taxon>Bacteria</taxon>
        <taxon>Bacillati</taxon>
        <taxon>Bacillota</taxon>
        <taxon>Bacilli</taxon>
        <taxon>Bacillales</taxon>
        <taxon>Bacillaceae</taxon>
        <taxon>Domibacillus</taxon>
    </lineage>
</organism>
<evidence type="ECO:0000313" key="5">
    <source>
        <dbReference type="Proteomes" id="UP000215545"/>
    </source>
</evidence>
<dbReference type="PANTHER" id="PTHR23131:SF4">
    <property type="entry name" value="METALLO-BETA-LACTAMASE SUPERFAMILY POTEIN"/>
    <property type="match status" value="1"/>
</dbReference>
<accession>A0A1N6PEJ7</accession>
<keyword evidence="5" id="KW-1185">Reference proteome</keyword>
<dbReference type="Pfam" id="PF00753">
    <property type="entry name" value="Lactamase_B"/>
    <property type="match status" value="1"/>
</dbReference>
<dbReference type="Proteomes" id="UP000186385">
    <property type="component" value="Unassembled WGS sequence"/>
</dbReference>
<reference evidence="5" key="2">
    <citation type="submission" date="2017-03" db="EMBL/GenBank/DDBJ databases">
        <title>Bacillus sp. V-88(T) DSM27956, whole genome shotgun sequencing project.</title>
        <authorList>
            <person name="Dastager S.G."/>
            <person name="Neurgaonkar P.S."/>
            <person name="Dharne M.S."/>
        </authorList>
    </citation>
    <scope>NUCLEOTIDE SEQUENCE [LARGE SCALE GENOMIC DNA]</scope>
    <source>
        <strain evidence="5">DSM 25145</strain>
    </source>
</reference>
<sequence>MRVEQYDDIIKLTMPTPFPIGDVNTYLIKGDRLTLIDAGVNTPEARSALEKGLAEAGYTLSDIEQVILTHHHPDHIGLLDYVSGDIYGHEYAKNWLSYHEEFMKWRTEFFMGLFQEFGVPADRMTLAGNLERTLQLACQNSSLTGCLKEGDRLPGLPEFKVFETPGHAQSHLVFYREKDGLLLAGDHILKTVSSNPLIEPPMERGGERPKSLLQYKHSLKKIMELDVKRAVTGHGNDIQSISPLIERRFDRQQERATHVLAMLQEKPMTVFGVCVVLFPEVYQKQTGLVLSETVGQMDYLLEQGAITIERTENGAVYYGAK</sequence>
<evidence type="ECO:0000313" key="3">
    <source>
        <dbReference type="EMBL" id="SIQ02687.1"/>
    </source>
</evidence>
<name>A0A1N6PEJ7_9BACI</name>
<evidence type="ECO:0000313" key="2">
    <source>
        <dbReference type="EMBL" id="OXS80335.1"/>
    </source>
</evidence>
<evidence type="ECO:0000313" key="4">
    <source>
        <dbReference type="Proteomes" id="UP000186385"/>
    </source>
</evidence>
<feature type="domain" description="Metallo-beta-lactamase" evidence="1">
    <location>
        <begin position="22"/>
        <end position="234"/>
    </location>
</feature>
<dbReference type="RefSeq" id="WP_045850914.1">
    <property type="nucleotide sequence ID" value="NZ_FTLX01000001.1"/>
</dbReference>
<protein>
    <submittedName>
        <fullName evidence="3">Glyoxylase, beta-lactamase superfamily II</fullName>
    </submittedName>
    <submittedName>
        <fullName evidence="2">MBL fold metallo-hydrolase</fullName>
    </submittedName>
</protein>
<dbReference type="InterPro" id="IPR050662">
    <property type="entry name" value="Sec-metab_biosynth-thioest"/>
</dbReference>
<dbReference type="SMART" id="SM00849">
    <property type="entry name" value="Lactamase_B"/>
    <property type="match status" value="1"/>
</dbReference>
<dbReference type="InterPro" id="IPR001279">
    <property type="entry name" value="Metallo-B-lactamas"/>
</dbReference>
<evidence type="ECO:0000259" key="1">
    <source>
        <dbReference type="SMART" id="SM00849"/>
    </source>
</evidence>
<reference evidence="3 4" key="1">
    <citation type="submission" date="2017-01" db="EMBL/GenBank/DDBJ databases">
        <authorList>
            <person name="Mah S.A."/>
            <person name="Swanson W.J."/>
            <person name="Moy G.W."/>
            <person name="Vacquier V.D."/>
        </authorList>
    </citation>
    <scope>NUCLEOTIDE SEQUENCE [LARGE SCALE GENOMIC DNA]</scope>
    <source>
        <strain evidence="3 4">NIO-1016</strain>
    </source>
</reference>
<dbReference type="OrthoDB" id="2971563at2"/>
<dbReference type="SUPFAM" id="SSF56281">
    <property type="entry name" value="Metallo-hydrolase/oxidoreductase"/>
    <property type="match status" value="1"/>
</dbReference>
<dbReference type="InterPro" id="IPR036866">
    <property type="entry name" value="RibonucZ/Hydroxyglut_hydro"/>
</dbReference>
<dbReference type="EMBL" id="MWSK01000001">
    <property type="protein sequence ID" value="OXS80335.1"/>
    <property type="molecule type" value="Genomic_DNA"/>
</dbReference>
<dbReference type="Proteomes" id="UP000215545">
    <property type="component" value="Unassembled WGS sequence"/>
</dbReference>
<dbReference type="AlphaFoldDB" id="A0A1N6PEJ7"/>
<dbReference type="EMBL" id="FTLX01000001">
    <property type="protein sequence ID" value="SIQ02687.1"/>
    <property type="molecule type" value="Genomic_DNA"/>
</dbReference>
<gene>
    <name evidence="2" type="ORF">B1B05_02330</name>
    <name evidence="3" type="ORF">SAMN05443094_101486</name>
</gene>